<sequence>MPPAADLHASYPDEVQHLAARTDTQDVSLGVKLAIAFGTFDFAFLLFLWACLIPTYRRRWRPRLRALVATSVALVTGKQRRTRDALSIRYRLALDAIVAARLKRESSRAHGEPVFLSHYVRNGVFRHWVLHTHSCKFELRRKAPTSRFEWRGSTSLFAAGEYFEANIGTSTFSMDAYKRSIAACHSPEVGRYFYSMVGWTTLSQEEIARHCADIFNSFGNYGLVSNNCQHFLRTLADEEIAALEACIEKEVRKAAGKSSYVLVIGDAGSGGGGDAGDSGGHGGDGGGGGGGC</sequence>
<gene>
    <name evidence="1" type="ORF">NLG97_g2167</name>
</gene>
<protein>
    <submittedName>
        <fullName evidence="1">Uncharacterized protein</fullName>
    </submittedName>
</protein>
<name>A0ACC1R5R0_9HYPO</name>
<accession>A0ACC1R5R0</accession>
<comment type="caution">
    <text evidence="1">The sequence shown here is derived from an EMBL/GenBank/DDBJ whole genome shotgun (WGS) entry which is preliminary data.</text>
</comment>
<dbReference type="EMBL" id="JANAKD010000139">
    <property type="protein sequence ID" value="KAJ3497090.1"/>
    <property type="molecule type" value="Genomic_DNA"/>
</dbReference>
<evidence type="ECO:0000313" key="2">
    <source>
        <dbReference type="Proteomes" id="UP001148737"/>
    </source>
</evidence>
<keyword evidence="2" id="KW-1185">Reference proteome</keyword>
<reference evidence="1" key="1">
    <citation type="submission" date="2022-07" db="EMBL/GenBank/DDBJ databases">
        <title>Genome Sequence of Lecanicillium saksenae.</title>
        <authorList>
            <person name="Buettner E."/>
        </authorList>
    </citation>
    <scope>NUCLEOTIDE SEQUENCE</scope>
    <source>
        <strain evidence="1">VT-O1</strain>
    </source>
</reference>
<evidence type="ECO:0000313" key="1">
    <source>
        <dbReference type="EMBL" id="KAJ3497090.1"/>
    </source>
</evidence>
<dbReference type="Proteomes" id="UP001148737">
    <property type="component" value="Unassembled WGS sequence"/>
</dbReference>
<proteinExistence type="predicted"/>
<organism evidence="1 2">
    <name type="scientific">Lecanicillium saksenae</name>
    <dbReference type="NCBI Taxonomy" id="468837"/>
    <lineage>
        <taxon>Eukaryota</taxon>
        <taxon>Fungi</taxon>
        <taxon>Dikarya</taxon>
        <taxon>Ascomycota</taxon>
        <taxon>Pezizomycotina</taxon>
        <taxon>Sordariomycetes</taxon>
        <taxon>Hypocreomycetidae</taxon>
        <taxon>Hypocreales</taxon>
        <taxon>Cordycipitaceae</taxon>
        <taxon>Lecanicillium</taxon>
    </lineage>
</organism>